<name>A0AAI9VHC9_9PEZI</name>
<gene>
    <name evidence="1" type="ORF">CCUS01_03728</name>
</gene>
<dbReference type="EMBL" id="MPDP01000068">
    <property type="protein sequence ID" value="KAK1485588.1"/>
    <property type="molecule type" value="Genomic_DNA"/>
</dbReference>
<evidence type="ECO:0000313" key="2">
    <source>
        <dbReference type="Proteomes" id="UP001239213"/>
    </source>
</evidence>
<protein>
    <submittedName>
        <fullName evidence="1">Uncharacterized protein</fullName>
    </submittedName>
</protein>
<evidence type="ECO:0000313" key="1">
    <source>
        <dbReference type="EMBL" id="KAK1485588.1"/>
    </source>
</evidence>
<dbReference type="AlphaFoldDB" id="A0AAI9VHC9"/>
<reference evidence="1" key="1">
    <citation type="submission" date="2016-11" db="EMBL/GenBank/DDBJ databases">
        <title>The genome sequence of Colletotrichum cuscutae.</title>
        <authorList>
            <person name="Baroncelli R."/>
        </authorList>
    </citation>
    <scope>NUCLEOTIDE SEQUENCE</scope>
    <source>
        <strain evidence="1">IMI 304802</strain>
    </source>
</reference>
<accession>A0AAI9VHC9</accession>
<comment type="caution">
    <text evidence="1">The sequence shown here is derived from an EMBL/GenBank/DDBJ whole genome shotgun (WGS) entry which is preliminary data.</text>
</comment>
<keyword evidence="2" id="KW-1185">Reference proteome</keyword>
<sequence length="347" mass="39164">MRLEETTACLGYIVRIRDPVKVDLLTNLPIASIIGRPAVAPCQNFPFTTTGLLNSVTSTAPVHNGRTFAVSRSGGHYQFIASLYKNVASTAPERQLRKKDFSSITPAEATNTPQAELLRKAFDIAPQLFTTYKPRRIRKQKAPNSRVAQLYSDAQRPDPSRLLQVLPKADELERLYPSERDIYIHIFLAIKQSDQAIELRELSKRFHYYALTQLHPKGTSIEPIIKRIKDAISDYDGTGRNISIGVPSLLGILCTDRWERASEKSLRAALSNLALRTDLYEQASKYTKFTRTTIARILSKRKHSFAPLESPLTFISEPPLPRAKPLQLSRQASPIARLEQITKESRR</sequence>
<dbReference type="Proteomes" id="UP001239213">
    <property type="component" value="Unassembled WGS sequence"/>
</dbReference>
<proteinExistence type="predicted"/>
<organism evidence="1 2">
    <name type="scientific">Colletotrichum cuscutae</name>
    <dbReference type="NCBI Taxonomy" id="1209917"/>
    <lineage>
        <taxon>Eukaryota</taxon>
        <taxon>Fungi</taxon>
        <taxon>Dikarya</taxon>
        <taxon>Ascomycota</taxon>
        <taxon>Pezizomycotina</taxon>
        <taxon>Sordariomycetes</taxon>
        <taxon>Hypocreomycetidae</taxon>
        <taxon>Glomerellales</taxon>
        <taxon>Glomerellaceae</taxon>
        <taxon>Colletotrichum</taxon>
        <taxon>Colletotrichum acutatum species complex</taxon>
    </lineage>
</organism>